<evidence type="ECO:0000256" key="1">
    <source>
        <dbReference type="SAM" id="MobiDB-lite"/>
    </source>
</evidence>
<proteinExistence type="predicted"/>
<feature type="region of interest" description="Disordered" evidence="1">
    <location>
        <begin position="39"/>
        <end position="67"/>
    </location>
</feature>
<comment type="caution">
    <text evidence="2">The sequence shown here is derived from an EMBL/GenBank/DDBJ whole genome shotgun (WGS) entry which is preliminary data.</text>
</comment>
<feature type="region of interest" description="Disordered" evidence="1">
    <location>
        <begin position="1"/>
        <end position="25"/>
    </location>
</feature>
<evidence type="ECO:0000313" key="3">
    <source>
        <dbReference type="Proteomes" id="UP001187343"/>
    </source>
</evidence>
<gene>
    <name evidence="2" type="ORF">Q8A67_009572</name>
</gene>
<feature type="compositionally biased region" description="Basic and acidic residues" evidence="1">
    <location>
        <begin position="7"/>
        <end position="25"/>
    </location>
</feature>
<dbReference type="AlphaFoldDB" id="A0AA88PWF3"/>
<keyword evidence="3" id="KW-1185">Reference proteome</keyword>
<protein>
    <submittedName>
        <fullName evidence="2">Uncharacterized protein</fullName>
    </submittedName>
</protein>
<evidence type="ECO:0000313" key="2">
    <source>
        <dbReference type="EMBL" id="KAK2901457.1"/>
    </source>
</evidence>
<dbReference type="Proteomes" id="UP001187343">
    <property type="component" value="Unassembled WGS sequence"/>
</dbReference>
<name>A0AA88PWF3_9TELE</name>
<dbReference type="EMBL" id="JAUYZG010000008">
    <property type="protein sequence ID" value="KAK2901457.1"/>
    <property type="molecule type" value="Genomic_DNA"/>
</dbReference>
<sequence length="67" mass="7780">MSYSEPCGEKDQDTEEPRDLVEEENNKLIDEEHCYYQNSSDVSPAEEAFSWSQSDEHHQQLCVSTPQ</sequence>
<accession>A0AA88PWF3</accession>
<reference evidence="2" key="1">
    <citation type="submission" date="2023-08" db="EMBL/GenBank/DDBJ databases">
        <title>Chromosome-level Genome Assembly of mud carp (Cirrhinus molitorella).</title>
        <authorList>
            <person name="Liu H."/>
        </authorList>
    </citation>
    <scope>NUCLEOTIDE SEQUENCE</scope>
    <source>
        <strain evidence="2">Prfri</strain>
        <tissue evidence="2">Muscle</tissue>
    </source>
</reference>
<organism evidence="2 3">
    <name type="scientific">Cirrhinus molitorella</name>
    <name type="common">mud carp</name>
    <dbReference type="NCBI Taxonomy" id="172907"/>
    <lineage>
        <taxon>Eukaryota</taxon>
        <taxon>Metazoa</taxon>
        <taxon>Chordata</taxon>
        <taxon>Craniata</taxon>
        <taxon>Vertebrata</taxon>
        <taxon>Euteleostomi</taxon>
        <taxon>Actinopterygii</taxon>
        <taxon>Neopterygii</taxon>
        <taxon>Teleostei</taxon>
        <taxon>Ostariophysi</taxon>
        <taxon>Cypriniformes</taxon>
        <taxon>Cyprinidae</taxon>
        <taxon>Labeoninae</taxon>
        <taxon>Labeonini</taxon>
        <taxon>Cirrhinus</taxon>
    </lineage>
</organism>